<proteinExistence type="predicted"/>
<feature type="transmembrane region" description="Helical" evidence="1">
    <location>
        <begin position="36"/>
        <end position="54"/>
    </location>
</feature>
<dbReference type="EMBL" id="MINN01000106">
    <property type="protein sequence ID" value="OIU70412.1"/>
    <property type="molecule type" value="Genomic_DNA"/>
</dbReference>
<keyword evidence="1" id="KW-0812">Transmembrane</keyword>
<dbReference type="AlphaFoldDB" id="A0A1J6W1E0"/>
<keyword evidence="1" id="KW-1133">Transmembrane helix</keyword>
<keyword evidence="1" id="KW-0472">Membrane</keyword>
<evidence type="ECO:0000313" key="3">
    <source>
        <dbReference type="Proteomes" id="UP000182062"/>
    </source>
</evidence>
<gene>
    <name evidence="2" type="ORF">BHE18_11885</name>
</gene>
<dbReference type="OrthoDB" id="2454149at2"/>
<protein>
    <submittedName>
        <fullName evidence="2">Uncharacterized protein</fullName>
    </submittedName>
</protein>
<accession>A0A1J6W1E0</accession>
<reference evidence="2 3" key="1">
    <citation type="submission" date="2016-09" db="EMBL/GenBank/DDBJ databases">
        <title>Bacillus aquimaris SAMM genome sequence reveals colonization and biosurfactant production capacities.</title>
        <authorList>
            <person name="Waghmode S.R."/>
            <person name="Suryavanshi M.V."/>
        </authorList>
    </citation>
    <scope>NUCLEOTIDE SEQUENCE [LARGE SCALE GENOMIC DNA]</scope>
    <source>
        <strain evidence="2 3">SAMM</strain>
    </source>
</reference>
<comment type="caution">
    <text evidence="2">The sequence shown here is derived from an EMBL/GenBank/DDBJ whole genome shotgun (WGS) entry which is preliminary data.</text>
</comment>
<name>A0A1J6W1E0_9BACI</name>
<organism evidence="2 3">
    <name type="scientific">Rossellomorea aquimaris</name>
    <dbReference type="NCBI Taxonomy" id="189382"/>
    <lineage>
        <taxon>Bacteria</taxon>
        <taxon>Bacillati</taxon>
        <taxon>Bacillota</taxon>
        <taxon>Bacilli</taxon>
        <taxon>Bacillales</taxon>
        <taxon>Bacillaceae</taxon>
        <taxon>Rossellomorea</taxon>
    </lineage>
</organism>
<dbReference type="RefSeq" id="WP_071619539.1">
    <property type="nucleotide sequence ID" value="NZ_MINN01000106.1"/>
</dbReference>
<dbReference type="Proteomes" id="UP000182062">
    <property type="component" value="Unassembled WGS sequence"/>
</dbReference>
<evidence type="ECO:0000313" key="2">
    <source>
        <dbReference type="EMBL" id="OIU70412.1"/>
    </source>
</evidence>
<sequence>MKKRLIFTIPIMLVVFLVANSYLGKAYTEVPEGTRTLIVLGGTLLSGIISYFLFKPEGEQGEKQSK</sequence>
<keyword evidence="3" id="KW-1185">Reference proteome</keyword>
<evidence type="ECO:0000256" key="1">
    <source>
        <dbReference type="SAM" id="Phobius"/>
    </source>
</evidence>